<keyword evidence="6 12" id="KW-1133">Transmembrane helix</keyword>
<feature type="transmembrane region" description="Helical" evidence="12">
    <location>
        <begin position="219"/>
        <end position="246"/>
    </location>
</feature>
<keyword evidence="9 12" id="KW-0472">Membrane</keyword>
<feature type="transmembrane region" description="Helical" evidence="12">
    <location>
        <begin position="78"/>
        <end position="99"/>
    </location>
</feature>
<feature type="transmembrane region" description="Helical" evidence="12">
    <location>
        <begin position="111"/>
        <end position="133"/>
    </location>
</feature>
<dbReference type="CDD" id="cd11492">
    <property type="entry name" value="SLC5sbd_NIS-SMVT"/>
    <property type="match status" value="1"/>
</dbReference>
<dbReference type="eggNOG" id="KOG2349">
    <property type="taxonomic scope" value="Eukaryota"/>
</dbReference>
<evidence type="ECO:0000313" key="14">
    <source>
        <dbReference type="Proteomes" id="UP000682892"/>
    </source>
</evidence>
<protein>
    <submittedName>
        <fullName evidence="13">AAEL006139-PA</fullName>
    </submittedName>
</protein>
<feature type="transmembrane region" description="Helical" evidence="12">
    <location>
        <begin position="365"/>
        <end position="390"/>
    </location>
</feature>
<organism evidence="13 14">
    <name type="scientific">Aedes aegypti</name>
    <name type="common">Yellowfever mosquito</name>
    <name type="synonym">Culex aegypti</name>
    <dbReference type="NCBI Taxonomy" id="7159"/>
    <lineage>
        <taxon>Eukaryota</taxon>
        <taxon>Metazoa</taxon>
        <taxon>Ecdysozoa</taxon>
        <taxon>Arthropoda</taxon>
        <taxon>Hexapoda</taxon>
        <taxon>Insecta</taxon>
        <taxon>Pterygota</taxon>
        <taxon>Neoptera</taxon>
        <taxon>Endopterygota</taxon>
        <taxon>Diptera</taxon>
        <taxon>Nematocera</taxon>
        <taxon>Culicoidea</taxon>
        <taxon>Culicidae</taxon>
        <taxon>Culicinae</taxon>
        <taxon>Aedini</taxon>
        <taxon>Aedes</taxon>
        <taxon>Stegomyia</taxon>
    </lineage>
</organism>
<feature type="transmembrane region" description="Helical" evidence="12">
    <location>
        <begin position="439"/>
        <end position="459"/>
    </location>
</feature>
<name>Q177I0_AEDAE</name>
<evidence type="ECO:0000256" key="6">
    <source>
        <dbReference type="ARBA" id="ARBA00022989"/>
    </source>
</evidence>
<evidence type="ECO:0000256" key="4">
    <source>
        <dbReference type="ARBA" id="ARBA00022475"/>
    </source>
</evidence>
<keyword evidence="5 12" id="KW-0812">Transmembrane</keyword>
<sequence length="623" mass="68811">MSPNSHKIMVCVSYVLDLTVILAGQPHPFGTMSSFGVWDYVVFIAMLLVSAGIGVYYRFSGGKQKTTTEYLLADRNMSIWPVSFSLMASFMSAITLLGVSNENYQFGTQFVVINFSYGLATPIAAYLFLPVFFKLQACSAYEYLEMRFGKKTRLAASLAYTLQMILYMGIAVYAPALALQAVTGLDQTYSILAIGIVCTFYSTIGGMKAVLFTDVFQSILMFAAIYAVIICAAVKAGGLAPIWEAAEKGGRLELWNFDPDPTARHTWWSLVIGGMFTYLSLYAVNQTQVQRLQTVKDLKSAQRALWLNWPILSLLSLSTSFSGLCIYYFYSTCDPLVQGRIKVRDQTMPLFVVDAMSNLPGLPGLFVSGIFSASLSSVSAALNSLAAVTLEDYLKPLYAKIKKRPLPDMQSSYPTKIMAFLYGMICLGVAFLAQFMGGVLQASLTIFGVVGGPLFALFTMGMFTKRANQRGAITGLALGIAFSLWIGFGQPRPAPKMLDFSVEDCDRFGGFNNTTPMVMALKANQPDSDYFYLYRLSYLWSVVMGYILTFVIGYGMSLILIWLGYQGTDRIYLDSSKTCINTDLFSPPVAKRMRRALAKHIENGGDIEIIKRNGLIKSDFTHI</sequence>
<evidence type="ECO:0000256" key="1">
    <source>
        <dbReference type="ARBA" id="ARBA00004651"/>
    </source>
</evidence>
<dbReference type="HOGENOM" id="CLU_018808_11_1_1"/>
<keyword evidence="4" id="KW-1003">Cell membrane</keyword>
<evidence type="ECO:0000256" key="11">
    <source>
        <dbReference type="RuleBase" id="RU362091"/>
    </source>
</evidence>
<evidence type="ECO:0000256" key="7">
    <source>
        <dbReference type="ARBA" id="ARBA00023053"/>
    </source>
</evidence>
<evidence type="ECO:0000256" key="5">
    <source>
        <dbReference type="ARBA" id="ARBA00022692"/>
    </source>
</evidence>
<dbReference type="GO" id="GO:0005886">
    <property type="term" value="C:plasma membrane"/>
    <property type="evidence" value="ECO:0007669"/>
    <property type="project" value="UniProtKB-SubCell"/>
</dbReference>
<feature type="transmembrane region" description="Helical" evidence="12">
    <location>
        <begin position="471"/>
        <end position="488"/>
    </location>
</feature>
<dbReference type="PhylomeDB" id="Q177I0"/>
<evidence type="ECO:0000256" key="8">
    <source>
        <dbReference type="ARBA" id="ARBA00023065"/>
    </source>
</evidence>
<dbReference type="InterPro" id="IPR051163">
    <property type="entry name" value="Sodium:Solute_Symporter_SSF"/>
</dbReference>
<dbReference type="InterPro" id="IPR038377">
    <property type="entry name" value="Na/Glc_symporter_sf"/>
</dbReference>
<accession>Q177I0</accession>
<evidence type="ECO:0000256" key="10">
    <source>
        <dbReference type="ARBA" id="ARBA00023201"/>
    </source>
</evidence>
<dbReference type="PROSITE" id="PS50283">
    <property type="entry name" value="NA_SOLUT_SYMP_3"/>
    <property type="match status" value="1"/>
</dbReference>
<evidence type="ECO:0000256" key="3">
    <source>
        <dbReference type="ARBA" id="ARBA00022448"/>
    </source>
</evidence>
<dbReference type="AlphaFoldDB" id="Q177I0"/>
<dbReference type="GO" id="GO:0015293">
    <property type="term" value="F:symporter activity"/>
    <property type="evidence" value="ECO:0007669"/>
    <property type="project" value="TreeGrafter"/>
</dbReference>
<keyword evidence="3" id="KW-0813">Transport</keyword>
<feature type="transmembrane region" description="Helical" evidence="12">
    <location>
        <begin position="538"/>
        <end position="563"/>
    </location>
</feature>
<dbReference type="VEuPathDB" id="VectorBase:AAEL006139"/>
<reference evidence="13" key="2">
    <citation type="journal article" date="2007" name="Science">
        <title>Genome sequence of Aedes aegypti, a major arbovirus vector.</title>
        <authorList>
            <person name="Nene V."/>
            <person name="Wortman J.R."/>
            <person name="Lawson D."/>
            <person name="Haas B."/>
            <person name="Kodira C."/>
            <person name="Tu Z.J."/>
            <person name="Loftus B."/>
            <person name="Xi Z."/>
            <person name="Megy K."/>
            <person name="Grabherr M."/>
            <person name="Ren Q."/>
            <person name="Zdobnov E.M."/>
            <person name="Lobo N.F."/>
            <person name="Campbell K.S."/>
            <person name="Brown S.E."/>
            <person name="Bonaldo M.F."/>
            <person name="Zhu J."/>
            <person name="Sinkins S.P."/>
            <person name="Hogenkamp D.G."/>
            <person name="Amedeo P."/>
            <person name="Arensburger P."/>
            <person name="Atkinson P.W."/>
            <person name="Bidwell S."/>
            <person name="Biedler J."/>
            <person name="Birney E."/>
            <person name="Bruggner R.V."/>
            <person name="Costas J."/>
            <person name="Coy M.R."/>
            <person name="Crabtree J."/>
            <person name="Crawford M."/>
            <person name="Debruyn B."/>
            <person name="Decaprio D."/>
            <person name="Eiglmeier K."/>
            <person name="Eisenstadt E."/>
            <person name="El-Dorry H."/>
            <person name="Gelbart W.M."/>
            <person name="Gomes S.L."/>
            <person name="Hammond M."/>
            <person name="Hannick L.I."/>
            <person name="Hogan J.R."/>
            <person name="Holmes M.H."/>
            <person name="Jaffe D."/>
            <person name="Johnston J.S."/>
            <person name="Kennedy R.C."/>
            <person name="Koo H."/>
            <person name="Kravitz S."/>
            <person name="Kriventseva E.V."/>
            <person name="Kulp D."/>
            <person name="Labutti K."/>
            <person name="Lee E."/>
            <person name="Li S."/>
            <person name="Lovin D.D."/>
            <person name="Mao C."/>
            <person name="Mauceli E."/>
            <person name="Menck C.F."/>
            <person name="Miller J.R."/>
            <person name="Montgomery P."/>
            <person name="Mori A."/>
            <person name="Nascimento A.L."/>
            <person name="Naveira H.F."/>
            <person name="Nusbaum C."/>
            <person name="O'leary S."/>
            <person name="Orvis J."/>
            <person name="Pertea M."/>
            <person name="Quesneville H."/>
            <person name="Reidenbach K.R."/>
            <person name="Rogers Y.H."/>
            <person name="Roth C.W."/>
            <person name="Schneider J.R."/>
            <person name="Schatz M."/>
            <person name="Shumway M."/>
            <person name="Stanke M."/>
            <person name="Stinson E.O."/>
            <person name="Tubio J.M."/>
            <person name="Vanzee J.P."/>
            <person name="Verjovski-Almeida S."/>
            <person name="Werner D."/>
            <person name="White O."/>
            <person name="Wyder S."/>
            <person name="Zeng Q."/>
            <person name="Zhao Q."/>
            <person name="Zhao Y."/>
            <person name="Hill C.A."/>
            <person name="Raikhel A.S."/>
            <person name="Soares M.B."/>
            <person name="Knudson D.L."/>
            <person name="Lee N.H."/>
            <person name="Galagan J."/>
            <person name="Salzberg S.L."/>
            <person name="Paulsen I.T."/>
            <person name="Dimopoulos G."/>
            <person name="Collins F.H."/>
            <person name="Birren B."/>
            <person name="Fraser-Liggett C.M."/>
            <person name="Severson D.W."/>
        </authorList>
    </citation>
    <scope>NUCLEOTIDE SEQUENCE [LARGE SCALE GENOMIC DNA]</scope>
    <source>
        <strain evidence="13">Liverpool</strain>
    </source>
</reference>
<evidence type="ECO:0000313" key="13">
    <source>
        <dbReference type="EMBL" id="EAT42297.1"/>
    </source>
</evidence>
<dbReference type="PANTHER" id="PTHR42985">
    <property type="entry name" value="SODIUM-COUPLED MONOCARBOXYLATE TRANSPORTER"/>
    <property type="match status" value="1"/>
</dbReference>
<evidence type="ECO:0000256" key="9">
    <source>
        <dbReference type="ARBA" id="ARBA00023136"/>
    </source>
</evidence>
<comment type="similarity">
    <text evidence="2 11">Belongs to the sodium:solute symporter (SSF) (TC 2.A.21) family.</text>
</comment>
<keyword evidence="7" id="KW-0915">Sodium</keyword>
<feature type="transmembrane region" description="Helical" evidence="12">
    <location>
        <begin position="188"/>
        <end position="207"/>
    </location>
</feature>
<keyword evidence="8" id="KW-0406">Ion transport</keyword>
<dbReference type="PANTHER" id="PTHR42985:SF40">
    <property type="entry name" value="LD47995P-RELATED"/>
    <property type="match status" value="1"/>
</dbReference>
<feature type="transmembrane region" description="Helical" evidence="12">
    <location>
        <begin position="266"/>
        <end position="284"/>
    </location>
</feature>
<dbReference type="STRING" id="7159.Q177I0"/>
<dbReference type="OMA" id="EYLMADQ"/>
<dbReference type="GO" id="GO:0006814">
    <property type="term" value="P:sodium ion transport"/>
    <property type="evidence" value="ECO:0007669"/>
    <property type="project" value="UniProtKB-KW"/>
</dbReference>
<reference evidence="13" key="3">
    <citation type="submission" date="2012-09" db="EMBL/GenBank/DDBJ databases">
        <authorList>
            <consortium name="VectorBase"/>
        </authorList>
    </citation>
    <scope>NUCLEOTIDE SEQUENCE</scope>
    <source>
        <strain evidence="13">Liverpool</strain>
    </source>
</reference>
<keyword evidence="10" id="KW-0739">Sodium transport</keyword>
<dbReference type="Pfam" id="PF00474">
    <property type="entry name" value="SSF"/>
    <property type="match status" value="1"/>
</dbReference>
<proteinExistence type="inferred from homology"/>
<feature type="transmembrane region" description="Helical" evidence="12">
    <location>
        <begin position="37"/>
        <end position="57"/>
    </location>
</feature>
<dbReference type="Gene3D" id="1.20.1730.10">
    <property type="entry name" value="Sodium/glucose cotransporter"/>
    <property type="match status" value="1"/>
</dbReference>
<feature type="transmembrane region" description="Helical" evidence="12">
    <location>
        <begin position="305"/>
        <end position="330"/>
    </location>
</feature>
<dbReference type="EMBL" id="CH477376">
    <property type="protein sequence ID" value="EAT42297.1"/>
    <property type="molecule type" value="Genomic_DNA"/>
</dbReference>
<evidence type="ECO:0000256" key="12">
    <source>
        <dbReference type="SAM" id="Phobius"/>
    </source>
</evidence>
<dbReference type="PaxDb" id="7159-AAEL006139-PA"/>
<gene>
    <name evidence="13" type="ORF">AaeL_AAEL006139</name>
</gene>
<dbReference type="InterPro" id="IPR001734">
    <property type="entry name" value="Na/solute_symporter"/>
</dbReference>
<evidence type="ECO:0000256" key="2">
    <source>
        <dbReference type="ARBA" id="ARBA00006434"/>
    </source>
</evidence>
<reference evidence="13" key="1">
    <citation type="submission" date="2005-10" db="EMBL/GenBank/DDBJ databases">
        <authorList>
            <person name="Loftus B.J."/>
            <person name="Nene V.M."/>
            <person name="Hannick L.I."/>
            <person name="Bidwell S."/>
            <person name="Haas B."/>
            <person name="Amedeo P."/>
            <person name="Orvis J."/>
            <person name="Wortman J.R."/>
            <person name="White O.R."/>
            <person name="Salzberg S."/>
            <person name="Shumway M."/>
            <person name="Koo H."/>
            <person name="Zhao Y."/>
            <person name="Holmes M."/>
            <person name="Miller J."/>
            <person name="Schatz M."/>
            <person name="Pop M."/>
            <person name="Pai G."/>
            <person name="Utterback T."/>
            <person name="Rogers Y.-H."/>
            <person name="Kravitz S."/>
            <person name="Fraser C.M."/>
        </authorList>
    </citation>
    <scope>NUCLEOTIDE SEQUENCE</scope>
    <source>
        <strain evidence="13">Liverpool</strain>
    </source>
</reference>
<dbReference type="Proteomes" id="UP000682892">
    <property type="component" value="Unassembled WGS sequence"/>
</dbReference>
<feature type="transmembrane region" description="Helical" evidence="12">
    <location>
        <begin position="154"/>
        <end position="176"/>
    </location>
</feature>
<comment type="subcellular location">
    <subcellularLocation>
        <location evidence="1">Cell membrane</location>
        <topology evidence="1">Multi-pass membrane protein</topology>
    </subcellularLocation>
</comment>
<dbReference type="NCBIfam" id="TIGR00813">
    <property type="entry name" value="sss"/>
    <property type="match status" value="1"/>
</dbReference>
<feature type="transmembrane region" description="Helical" evidence="12">
    <location>
        <begin position="411"/>
        <end position="433"/>
    </location>
</feature>